<evidence type="ECO:0000256" key="2">
    <source>
        <dbReference type="ARBA" id="ARBA00022801"/>
    </source>
</evidence>
<feature type="domain" description="Sulfatase N-terminal" evidence="3">
    <location>
        <begin position="4"/>
        <end position="335"/>
    </location>
</feature>
<dbReference type="PANTHER" id="PTHR45953">
    <property type="entry name" value="IDURONATE 2-SULFATASE"/>
    <property type="match status" value="1"/>
</dbReference>
<dbReference type="RefSeq" id="WP_131616414.1">
    <property type="nucleotide sequence ID" value="NZ_CP036532.1"/>
</dbReference>
<keyword evidence="1" id="KW-0479">Metal-binding</keyword>
<reference evidence="4 5" key="1">
    <citation type="journal article" date="2017" name="Int. J. Syst. Evol. Microbiol.">
        <title>Roseitalea porphyridii gen. nov., sp. nov., isolated from a red alga, and reclassification of Hoeflea suaedae Chung et al. 2013 as Pseudohoeflea suaedae gen. nov., comb. nov.</title>
        <authorList>
            <person name="Hyeon J.W."/>
            <person name="Jeong S.E."/>
            <person name="Baek K."/>
            <person name="Jeon C.O."/>
        </authorList>
    </citation>
    <scope>NUCLEOTIDE SEQUENCE [LARGE SCALE GENOMIC DNA]</scope>
    <source>
        <strain evidence="4 5">MA7-20</strain>
    </source>
</reference>
<dbReference type="InterPro" id="IPR000917">
    <property type="entry name" value="Sulfatase_N"/>
</dbReference>
<dbReference type="CDD" id="cd16148">
    <property type="entry name" value="sulfatase_like"/>
    <property type="match status" value="1"/>
</dbReference>
<evidence type="ECO:0000313" key="5">
    <source>
        <dbReference type="Proteomes" id="UP000293719"/>
    </source>
</evidence>
<dbReference type="GO" id="GO:0046872">
    <property type="term" value="F:metal ion binding"/>
    <property type="evidence" value="ECO:0007669"/>
    <property type="project" value="UniProtKB-KW"/>
</dbReference>
<protein>
    <submittedName>
        <fullName evidence="4">Sulfatase</fullName>
    </submittedName>
</protein>
<evidence type="ECO:0000259" key="3">
    <source>
        <dbReference type="Pfam" id="PF00884"/>
    </source>
</evidence>
<name>A0A4P6V2R1_9HYPH</name>
<dbReference type="GeneID" id="90767446"/>
<dbReference type="OrthoDB" id="9795675at2"/>
<sequence length="508" mass="57255">MKCVLVLFDSLNRLALSPYASDVDTPNFDRLAARTTTFERHYVGSLPCMPARRDLQTGRLSLFHRSWGPLEPFDNSLPEMLRAQGVYTHLVTDHYHYWEDGGATYHNRFDSYEMIRGQERDPWHGIVDPPLEDWRARFHPKQFSEERGTTFRTYMANRERMTGAEPMPAALTFDAGLRFLERNGRSEGWFLQIETFDPHEPFFAPDDDVEAVAGEMPGPIFDWPPYAKVTETDAEVAQLRARYRALVRFCDRQLGRLLDAFDKNDLWDDTALLVTTDHGFLLGEHDWWAKNRMYAYEEVSHIPLFIGTPGRQGGARSAALTQTVDLMPTIADLFGCPVPAEVTGRSLLRALDGETVRDTAVFGYFGGGVNITDGRYTYFLFPDDLTAEPLYQYTLMPTHMKSFFSIEELRGAVQVRPFDFTKGAPVLKVPLVAGSSSFAAHGPGAVVDTQTVLFDLRKDPGQHAPYRDAATEARLSEAIASEMERHDAPKEAFRRFALTPASCLGGAG</sequence>
<dbReference type="AlphaFoldDB" id="A0A4P6V2R1"/>
<dbReference type="GO" id="GO:0005737">
    <property type="term" value="C:cytoplasm"/>
    <property type="evidence" value="ECO:0007669"/>
    <property type="project" value="TreeGrafter"/>
</dbReference>
<dbReference type="Pfam" id="PF00884">
    <property type="entry name" value="Sulfatase"/>
    <property type="match status" value="1"/>
</dbReference>
<organism evidence="4 5">
    <name type="scientific">Roseitalea porphyridii</name>
    <dbReference type="NCBI Taxonomy" id="1852022"/>
    <lineage>
        <taxon>Bacteria</taxon>
        <taxon>Pseudomonadati</taxon>
        <taxon>Pseudomonadota</taxon>
        <taxon>Alphaproteobacteria</taxon>
        <taxon>Hyphomicrobiales</taxon>
        <taxon>Ahrensiaceae</taxon>
        <taxon>Roseitalea</taxon>
    </lineage>
</organism>
<dbReference type="Proteomes" id="UP000293719">
    <property type="component" value="Chromosome"/>
</dbReference>
<dbReference type="KEGG" id="rpod:E0E05_09080"/>
<dbReference type="EMBL" id="CP036532">
    <property type="protein sequence ID" value="QBK30730.1"/>
    <property type="molecule type" value="Genomic_DNA"/>
</dbReference>
<dbReference type="PANTHER" id="PTHR45953:SF1">
    <property type="entry name" value="IDURONATE 2-SULFATASE"/>
    <property type="match status" value="1"/>
</dbReference>
<evidence type="ECO:0000256" key="1">
    <source>
        <dbReference type="ARBA" id="ARBA00022723"/>
    </source>
</evidence>
<accession>A0A4P6V2R1</accession>
<keyword evidence="2" id="KW-0378">Hydrolase</keyword>
<dbReference type="Gene3D" id="3.40.720.10">
    <property type="entry name" value="Alkaline Phosphatase, subunit A"/>
    <property type="match status" value="1"/>
</dbReference>
<evidence type="ECO:0000313" key="4">
    <source>
        <dbReference type="EMBL" id="QBK30730.1"/>
    </source>
</evidence>
<dbReference type="InterPro" id="IPR017850">
    <property type="entry name" value="Alkaline_phosphatase_core_sf"/>
</dbReference>
<gene>
    <name evidence="4" type="ORF">E0E05_09080</name>
</gene>
<keyword evidence="5" id="KW-1185">Reference proteome</keyword>
<proteinExistence type="predicted"/>
<dbReference type="GO" id="GO:0008484">
    <property type="term" value="F:sulfuric ester hydrolase activity"/>
    <property type="evidence" value="ECO:0007669"/>
    <property type="project" value="TreeGrafter"/>
</dbReference>
<dbReference type="SUPFAM" id="SSF53649">
    <property type="entry name" value="Alkaline phosphatase-like"/>
    <property type="match status" value="1"/>
</dbReference>